<feature type="domain" description="GtrA/DPMS transmembrane" evidence="7">
    <location>
        <begin position="24"/>
        <end position="138"/>
    </location>
</feature>
<sequence>MNILLRNRYTRAIVQNETTMQAAKYFIVGGSCTVFDFTMLFGFTHFLQINYLISSVLSFTISAIVNYYLCVNWVFNIRVVEKRHREFIYYFFLSVIGLGLSTLLIWMFTELVGLYYMFSKLIATFITYWVNFGTRKYFLHTRK</sequence>
<evidence type="ECO:0000256" key="5">
    <source>
        <dbReference type="ARBA" id="ARBA00023136"/>
    </source>
</evidence>
<dbReference type="PANTHER" id="PTHR38459:SF1">
    <property type="entry name" value="PROPHAGE BACTOPRENOL-LINKED GLUCOSE TRANSLOCASE HOMOLOG"/>
    <property type="match status" value="1"/>
</dbReference>
<dbReference type="RefSeq" id="WP_153802483.1">
    <property type="nucleotide sequence ID" value="NZ_BDCR01000001.1"/>
</dbReference>
<evidence type="ECO:0000256" key="1">
    <source>
        <dbReference type="ARBA" id="ARBA00004141"/>
    </source>
</evidence>
<comment type="subcellular location">
    <subcellularLocation>
        <location evidence="1">Membrane</location>
        <topology evidence="1">Multi-pass membrane protein</topology>
    </subcellularLocation>
</comment>
<evidence type="ECO:0000256" key="2">
    <source>
        <dbReference type="ARBA" id="ARBA00009399"/>
    </source>
</evidence>
<evidence type="ECO:0000259" key="7">
    <source>
        <dbReference type="Pfam" id="PF04138"/>
    </source>
</evidence>
<keyword evidence="5 6" id="KW-0472">Membrane</keyword>
<dbReference type="GO" id="GO:0000271">
    <property type="term" value="P:polysaccharide biosynthetic process"/>
    <property type="evidence" value="ECO:0007669"/>
    <property type="project" value="InterPro"/>
</dbReference>
<evidence type="ECO:0000256" key="3">
    <source>
        <dbReference type="ARBA" id="ARBA00022692"/>
    </source>
</evidence>
<evidence type="ECO:0000313" key="8">
    <source>
        <dbReference type="EMBL" id="GAT62258.1"/>
    </source>
</evidence>
<reference evidence="9" key="1">
    <citation type="submission" date="2016-04" db="EMBL/GenBank/DDBJ databases">
        <title>Draft genome sequence of Paludibacter jiangxiensis strain NM7.</title>
        <authorList>
            <person name="Qiu Y."/>
            <person name="Matsuura N."/>
            <person name="Ohashi A."/>
            <person name="Tourlousse M.D."/>
            <person name="Sekiguchi Y."/>
        </authorList>
    </citation>
    <scope>NUCLEOTIDE SEQUENCE [LARGE SCALE GENOMIC DNA]</scope>
    <source>
        <strain evidence="9">NM7</strain>
    </source>
</reference>
<dbReference type="AlphaFoldDB" id="A0A170Z1I7"/>
<dbReference type="Pfam" id="PF04138">
    <property type="entry name" value="GtrA_DPMS_TM"/>
    <property type="match status" value="1"/>
</dbReference>
<keyword evidence="9" id="KW-1185">Reference proteome</keyword>
<protein>
    <submittedName>
        <fullName evidence="8">Putative flippase GtrA</fullName>
    </submittedName>
</protein>
<keyword evidence="4 6" id="KW-1133">Transmembrane helix</keyword>
<accession>A0A170Z1I7</accession>
<comment type="similarity">
    <text evidence="2">Belongs to the GtrA family.</text>
</comment>
<dbReference type="GO" id="GO:0005886">
    <property type="term" value="C:plasma membrane"/>
    <property type="evidence" value="ECO:0007669"/>
    <property type="project" value="TreeGrafter"/>
</dbReference>
<reference evidence="9" key="2">
    <citation type="journal article" date="2017" name="Genome Announc.">
        <title>Draft genome sequence of Paludibacter jiangxiensis NM7(T), a propionate-producing fermentative bacterium.</title>
        <authorList>
            <person name="Qiu Y.-L."/>
            <person name="Tourlousse D.M."/>
            <person name="Matsuura N."/>
            <person name="Ohashi A."/>
            <person name="Sekiguchi Y."/>
        </authorList>
    </citation>
    <scope>NUCLEOTIDE SEQUENCE [LARGE SCALE GENOMIC DNA]</scope>
    <source>
        <strain evidence="9">NM7</strain>
    </source>
</reference>
<feature type="transmembrane region" description="Helical" evidence="6">
    <location>
        <begin position="114"/>
        <end position="133"/>
    </location>
</feature>
<feature type="transmembrane region" description="Helical" evidence="6">
    <location>
        <begin position="25"/>
        <end position="46"/>
    </location>
</feature>
<dbReference type="InterPro" id="IPR051401">
    <property type="entry name" value="GtrA_CellWall_Glycosyl"/>
</dbReference>
<dbReference type="Proteomes" id="UP000076586">
    <property type="component" value="Unassembled WGS sequence"/>
</dbReference>
<name>A0A170Z1I7_9BACT</name>
<keyword evidence="3 6" id="KW-0812">Transmembrane</keyword>
<comment type="caution">
    <text evidence="8">The sequence shown here is derived from an EMBL/GenBank/DDBJ whole genome shotgun (WGS) entry which is preliminary data.</text>
</comment>
<organism evidence="8 9">
    <name type="scientific">Paludibacter jiangxiensis</name>
    <dbReference type="NCBI Taxonomy" id="681398"/>
    <lineage>
        <taxon>Bacteria</taxon>
        <taxon>Pseudomonadati</taxon>
        <taxon>Bacteroidota</taxon>
        <taxon>Bacteroidia</taxon>
        <taxon>Bacteroidales</taxon>
        <taxon>Paludibacteraceae</taxon>
        <taxon>Paludibacter</taxon>
    </lineage>
</organism>
<evidence type="ECO:0000256" key="4">
    <source>
        <dbReference type="ARBA" id="ARBA00022989"/>
    </source>
</evidence>
<feature type="transmembrane region" description="Helical" evidence="6">
    <location>
        <begin position="87"/>
        <end position="108"/>
    </location>
</feature>
<dbReference type="STRING" id="681398.PJIAN_1851"/>
<dbReference type="PANTHER" id="PTHR38459">
    <property type="entry name" value="PROPHAGE BACTOPRENOL-LINKED GLUCOSE TRANSLOCASE HOMOLOG"/>
    <property type="match status" value="1"/>
</dbReference>
<evidence type="ECO:0000256" key="6">
    <source>
        <dbReference type="SAM" id="Phobius"/>
    </source>
</evidence>
<feature type="transmembrane region" description="Helical" evidence="6">
    <location>
        <begin position="52"/>
        <end position="75"/>
    </location>
</feature>
<gene>
    <name evidence="8" type="ORF">PJIAN_1851</name>
</gene>
<evidence type="ECO:0000313" key="9">
    <source>
        <dbReference type="Proteomes" id="UP000076586"/>
    </source>
</evidence>
<dbReference type="InterPro" id="IPR007267">
    <property type="entry name" value="GtrA_DPMS_TM"/>
</dbReference>
<dbReference type="EMBL" id="BDCR01000001">
    <property type="protein sequence ID" value="GAT62258.1"/>
    <property type="molecule type" value="Genomic_DNA"/>
</dbReference>
<proteinExistence type="inferred from homology"/>
<dbReference type="OrthoDB" id="853263at2"/>